<name>A0A423WL59_CYTCH</name>
<dbReference type="InterPro" id="IPR022085">
    <property type="entry name" value="OpdG"/>
</dbReference>
<dbReference type="PANTHER" id="PTHR38797:SF4">
    <property type="entry name" value="NUCLEAR PORE COMPLEX PROTEIN NUP85"/>
    <property type="match status" value="1"/>
</dbReference>
<dbReference type="AlphaFoldDB" id="A0A423WL59"/>
<gene>
    <name evidence="1" type="ORF">VSDG_00946</name>
</gene>
<dbReference type="Pfam" id="PF12311">
    <property type="entry name" value="DUF3632"/>
    <property type="match status" value="1"/>
</dbReference>
<dbReference type="PANTHER" id="PTHR38797">
    <property type="entry name" value="NUCLEAR PORE COMPLEX PROTEIN NUP85-RELATED"/>
    <property type="match status" value="1"/>
</dbReference>
<dbReference type="OrthoDB" id="3350591at2759"/>
<keyword evidence="2" id="KW-1185">Reference proteome</keyword>
<reference evidence="1 2" key="1">
    <citation type="submission" date="2015-09" db="EMBL/GenBank/DDBJ databases">
        <title>Host preference determinants of Valsa canker pathogens revealed by comparative genomics.</title>
        <authorList>
            <person name="Yin Z."/>
            <person name="Huang L."/>
        </authorList>
    </citation>
    <scope>NUCLEOTIDE SEQUENCE [LARGE SCALE GENOMIC DNA]</scope>
    <source>
        <strain evidence="1 2">YSFL</strain>
    </source>
</reference>
<protein>
    <submittedName>
        <fullName evidence="1">Uncharacterized protein</fullName>
    </submittedName>
</protein>
<evidence type="ECO:0000313" key="1">
    <source>
        <dbReference type="EMBL" id="ROW04121.1"/>
    </source>
</evidence>
<dbReference type="STRING" id="252740.A0A423WL59"/>
<proteinExistence type="predicted"/>
<dbReference type="InterPro" id="IPR053204">
    <property type="entry name" value="Oxopyrrolidines_Biosynth-assoc"/>
</dbReference>
<sequence length="363" mass="40871">MPGNNSLPVTESLRDMRVRLAVEKSIHDNPGDESVQIDAIATARCYLRGCGRAVDIVNSYVNGTIDVRQTVRRIAEPIEYAYTTADGGRRFVSEELCARSQRSYHKPEMALELWGPEEDLNELQARVTDPDDAPTVEGELWDLYYTILHAARKTPWRDEGAQQKLVDLVVAFKTRPDPEFPSNMTTALKKNWIYEWGRLWSNAIMLGPSARESWNDQPGCGAGWYPPEVSAWANVNAFVARLTAQGVHDFHLYSLWALESALDVKIDIHPHSRTPASSEAVKAECLFEVARIWIRLAGQSIFQGLSSGTDSNEKSKWHKWQQRFEEEAAKGQYSPTVTAVAEECAELMSQISEQTQQSQLNSI</sequence>
<comment type="caution">
    <text evidence="1">The sequence shown here is derived from an EMBL/GenBank/DDBJ whole genome shotgun (WGS) entry which is preliminary data.</text>
</comment>
<organism evidence="1 2">
    <name type="scientific">Cytospora chrysosperma</name>
    <name type="common">Cytospora canker fungus</name>
    <name type="synonym">Sphaeria chrysosperma</name>
    <dbReference type="NCBI Taxonomy" id="252740"/>
    <lineage>
        <taxon>Eukaryota</taxon>
        <taxon>Fungi</taxon>
        <taxon>Dikarya</taxon>
        <taxon>Ascomycota</taxon>
        <taxon>Pezizomycotina</taxon>
        <taxon>Sordariomycetes</taxon>
        <taxon>Sordariomycetidae</taxon>
        <taxon>Diaporthales</taxon>
        <taxon>Cytosporaceae</taxon>
        <taxon>Cytospora</taxon>
    </lineage>
</organism>
<accession>A0A423WL59</accession>
<dbReference type="Proteomes" id="UP000284375">
    <property type="component" value="Unassembled WGS sequence"/>
</dbReference>
<dbReference type="EMBL" id="LJZO01000002">
    <property type="protein sequence ID" value="ROW04121.1"/>
    <property type="molecule type" value="Genomic_DNA"/>
</dbReference>
<evidence type="ECO:0000313" key="2">
    <source>
        <dbReference type="Proteomes" id="UP000284375"/>
    </source>
</evidence>